<keyword evidence="1" id="KW-0812">Transmembrane</keyword>
<comment type="caution">
    <text evidence="2">The sequence shown here is derived from an EMBL/GenBank/DDBJ whole genome shotgun (WGS) entry which is preliminary data.</text>
</comment>
<proteinExistence type="predicted"/>
<evidence type="ECO:0000313" key="3">
    <source>
        <dbReference type="Proteomes" id="UP000032232"/>
    </source>
</evidence>
<feature type="transmembrane region" description="Helical" evidence="1">
    <location>
        <begin position="347"/>
        <end position="367"/>
    </location>
</feature>
<evidence type="ECO:0000256" key="1">
    <source>
        <dbReference type="SAM" id="Phobius"/>
    </source>
</evidence>
<accession>A0A0D1D3Z2</accession>
<keyword evidence="3" id="KW-1185">Reference proteome</keyword>
<gene>
    <name evidence="2" type="ORF">jaqu_34880</name>
</gene>
<reference evidence="2 3" key="1">
    <citation type="submission" date="2015-02" db="EMBL/GenBank/DDBJ databases">
        <title>Genome Sequence of Jannaschia aquimarina DSM28248, a member of the Roseobacter clade.</title>
        <authorList>
            <person name="Voget S."/>
            <person name="Daniel R."/>
        </authorList>
    </citation>
    <scope>NUCLEOTIDE SEQUENCE [LARGE SCALE GENOMIC DNA]</scope>
    <source>
        <strain evidence="2 3">GSW-M26</strain>
    </source>
</reference>
<name>A0A0D1D3Z2_9RHOB</name>
<keyword evidence="1" id="KW-1133">Transmembrane helix</keyword>
<organism evidence="2 3">
    <name type="scientific">Jannaschia aquimarina</name>
    <dbReference type="NCBI Taxonomy" id="935700"/>
    <lineage>
        <taxon>Bacteria</taxon>
        <taxon>Pseudomonadati</taxon>
        <taxon>Pseudomonadota</taxon>
        <taxon>Alphaproteobacteria</taxon>
        <taxon>Rhodobacterales</taxon>
        <taxon>Roseobacteraceae</taxon>
        <taxon>Jannaschia</taxon>
    </lineage>
</organism>
<evidence type="ECO:0000313" key="2">
    <source>
        <dbReference type="EMBL" id="KIT14798.1"/>
    </source>
</evidence>
<dbReference type="EMBL" id="JYFE01000061">
    <property type="protein sequence ID" value="KIT14798.1"/>
    <property type="molecule type" value="Genomic_DNA"/>
</dbReference>
<dbReference type="PATRIC" id="fig|935700.4.peg.3595"/>
<sequence length="371" mass="42525">MVGTVVAILGIVVAVYLAVRSKQLSHPDFDLRIGEHSVRSQKRKTNPKHLIYLVSMGDDFNLEWLQIRYAIRNTSKKSLNNIHITIDVPSEFCMVKSKINRILTEAGVSELAEAQFFKSRKISGYLRLKRIECTIDTLGPKQQADLAEVLDASNARFPSEIPVPTTLNSIFKCMAQHDEIKAFLPVHMSVSAQDIEPKSEILFVAMVEGNFNTVKAMPRKKRRSYNEGEYEDVGMETPAESINLQNYIDSFWLGRWPAGSWRAISPIRLPWRRRRMMKEESCHIIPVDSDALDRERELNHPHFSGGILNYPISAPNFDYLSSEYNIQSLEELMAHLGFRRPFKNEELIRRLVFICYTGILLAAAIYFGQLF</sequence>
<dbReference type="AlphaFoldDB" id="A0A0D1D3Z2"/>
<protein>
    <submittedName>
        <fullName evidence="2">Uncharacterized protein</fullName>
    </submittedName>
</protein>
<dbReference type="Proteomes" id="UP000032232">
    <property type="component" value="Unassembled WGS sequence"/>
</dbReference>
<keyword evidence="1" id="KW-0472">Membrane</keyword>